<evidence type="ECO:0000313" key="1">
    <source>
        <dbReference type="EMBL" id="TFK72383.1"/>
    </source>
</evidence>
<evidence type="ECO:0000313" key="2">
    <source>
        <dbReference type="Proteomes" id="UP000308600"/>
    </source>
</evidence>
<gene>
    <name evidence="1" type="ORF">BDN72DRAFT_894884</name>
</gene>
<sequence>MPEPPNRVPTIDDLRVKLCYICREEEGPEQDQPAGPPKQWIHPCRCTLVAHETCLLQWIQSAERDASRAPNALKCPQCSSQYQMQSKNPFVLRLMKKLNGTGLWMGRWFLLGSAAGIIVVVGSGFFVMMTAYGAWAVRQFIGNEMFDLLLTDDPANWSWPVLLNLPAIPLSLILSRFSNTHNFMPLFPILLIWPSAVPPGVISQGRWSNSINIFPKNTTTTTQSNSLLSISNYAWPPTPFVFGMFVVPFVRSMYRRWFKKFEAAILGSDAERQRQEGGDNGAQAEGDVLEIHIRANIEVGDGGQGHQNGGQGQDQGQEGEQQAPRPQQHQRPNAAAGGGNNNANNNNDQGGGRRNINLTSLGRTIGGALLIPAISNIMGNLLYRLSARVPFLKTFLGVRPPLASIYNMKKKKGVWTGLPPWFGAPTISSDFEKMGFAGQLGSTLKAVMITLWGGTRTWAEADPVWWRNSVGFGLFILARDCADLWYRWLAKRELNSRHLKSHDFQGIEIQELDLKPSFFS</sequence>
<proteinExistence type="predicted"/>
<reference evidence="1 2" key="1">
    <citation type="journal article" date="2019" name="Nat. Ecol. Evol.">
        <title>Megaphylogeny resolves global patterns of mushroom evolution.</title>
        <authorList>
            <person name="Varga T."/>
            <person name="Krizsan K."/>
            <person name="Foldi C."/>
            <person name="Dima B."/>
            <person name="Sanchez-Garcia M."/>
            <person name="Sanchez-Ramirez S."/>
            <person name="Szollosi G.J."/>
            <person name="Szarkandi J.G."/>
            <person name="Papp V."/>
            <person name="Albert L."/>
            <person name="Andreopoulos W."/>
            <person name="Angelini C."/>
            <person name="Antonin V."/>
            <person name="Barry K.W."/>
            <person name="Bougher N.L."/>
            <person name="Buchanan P."/>
            <person name="Buyck B."/>
            <person name="Bense V."/>
            <person name="Catcheside P."/>
            <person name="Chovatia M."/>
            <person name="Cooper J."/>
            <person name="Damon W."/>
            <person name="Desjardin D."/>
            <person name="Finy P."/>
            <person name="Geml J."/>
            <person name="Haridas S."/>
            <person name="Hughes K."/>
            <person name="Justo A."/>
            <person name="Karasinski D."/>
            <person name="Kautmanova I."/>
            <person name="Kiss B."/>
            <person name="Kocsube S."/>
            <person name="Kotiranta H."/>
            <person name="LaButti K.M."/>
            <person name="Lechner B.E."/>
            <person name="Liimatainen K."/>
            <person name="Lipzen A."/>
            <person name="Lukacs Z."/>
            <person name="Mihaltcheva S."/>
            <person name="Morgado L.N."/>
            <person name="Niskanen T."/>
            <person name="Noordeloos M.E."/>
            <person name="Ohm R.A."/>
            <person name="Ortiz-Santana B."/>
            <person name="Ovrebo C."/>
            <person name="Racz N."/>
            <person name="Riley R."/>
            <person name="Savchenko A."/>
            <person name="Shiryaev A."/>
            <person name="Soop K."/>
            <person name="Spirin V."/>
            <person name="Szebenyi C."/>
            <person name="Tomsovsky M."/>
            <person name="Tulloss R.E."/>
            <person name="Uehling J."/>
            <person name="Grigoriev I.V."/>
            <person name="Vagvolgyi C."/>
            <person name="Papp T."/>
            <person name="Martin F.M."/>
            <person name="Miettinen O."/>
            <person name="Hibbett D.S."/>
            <person name="Nagy L.G."/>
        </authorList>
    </citation>
    <scope>NUCLEOTIDE SEQUENCE [LARGE SCALE GENOMIC DNA]</scope>
    <source>
        <strain evidence="1 2">NL-1719</strain>
    </source>
</reference>
<protein>
    <submittedName>
        <fullName evidence="1">Uncharacterized protein</fullName>
    </submittedName>
</protein>
<dbReference type="Proteomes" id="UP000308600">
    <property type="component" value="Unassembled WGS sequence"/>
</dbReference>
<name>A0ACD3B277_9AGAR</name>
<dbReference type="EMBL" id="ML208286">
    <property type="protein sequence ID" value="TFK72383.1"/>
    <property type="molecule type" value="Genomic_DNA"/>
</dbReference>
<organism evidence="1 2">
    <name type="scientific">Pluteus cervinus</name>
    <dbReference type="NCBI Taxonomy" id="181527"/>
    <lineage>
        <taxon>Eukaryota</taxon>
        <taxon>Fungi</taxon>
        <taxon>Dikarya</taxon>
        <taxon>Basidiomycota</taxon>
        <taxon>Agaricomycotina</taxon>
        <taxon>Agaricomycetes</taxon>
        <taxon>Agaricomycetidae</taxon>
        <taxon>Agaricales</taxon>
        <taxon>Pluteineae</taxon>
        <taxon>Pluteaceae</taxon>
        <taxon>Pluteus</taxon>
    </lineage>
</organism>
<accession>A0ACD3B277</accession>
<keyword evidence="2" id="KW-1185">Reference proteome</keyword>